<dbReference type="PaxDb" id="4081-Solyc05g013270.1.1"/>
<dbReference type="InterPro" id="IPR017441">
    <property type="entry name" value="Protein_kinase_ATP_BS"/>
</dbReference>
<dbReference type="EnsemblPlants" id="Solyc05g013270.1.1">
    <property type="protein sequence ID" value="Solyc05g013270.1.1"/>
    <property type="gene ID" value="Solyc05g013270.1"/>
</dbReference>
<evidence type="ECO:0000256" key="7">
    <source>
        <dbReference type="RuleBase" id="RU000304"/>
    </source>
</evidence>
<sequence>MRSKDSKETTYISDTTSYRFPVESSRIPFAALQEATNNFNCNSLIGLGGFGTVYRGVLCDGTKVALKRCKLESSQGIEEFQTEIEMLSHFRHPYLVSLIGYCDENNVTILIFKYMENGSLSKICIGAARGLHYLHKNAVIHRDVKSANILLDENFVAKTTDFGVSKTRTELDQTHVSTVVKGTLGYLDPEYVIRGKLIEKSDAYSFGVVLFEVLCARSAIGHYISKGMVTLAAWAMDSHKKGQLEQIVDPNLAAKIRQEYLNKFGETTVKCLADSGVDRPSVGDVL</sequence>
<evidence type="ECO:0000256" key="4">
    <source>
        <dbReference type="ARBA" id="ARBA00022777"/>
    </source>
</evidence>
<reference evidence="9" key="1">
    <citation type="journal article" date="2012" name="Nature">
        <title>The tomato genome sequence provides insights into fleshy fruit evolution.</title>
        <authorList>
            <consortium name="Tomato Genome Consortium"/>
        </authorList>
    </citation>
    <scope>NUCLEOTIDE SEQUENCE [LARGE SCALE GENOMIC DNA]</scope>
    <source>
        <strain evidence="9">cv. Heinz 1706</strain>
    </source>
</reference>
<dbReference type="STRING" id="4081.K4BY48"/>
<evidence type="ECO:0000259" key="8">
    <source>
        <dbReference type="PROSITE" id="PS50011"/>
    </source>
</evidence>
<dbReference type="InterPro" id="IPR000719">
    <property type="entry name" value="Prot_kinase_dom"/>
</dbReference>
<dbReference type="InterPro" id="IPR045272">
    <property type="entry name" value="ANXUR1/2-like"/>
</dbReference>
<evidence type="ECO:0000256" key="1">
    <source>
        <dbReference type="ARBA" id="ARBA00022527"/>
    </source>
</evidence>
<evidence type="ECO:0000256" key="2">
    <source>
        <dbReference type="ARBA" id="ARBA00022679"/>
    </source>
</evidence>
<dbReference type="InterPro" id="IPR011009">
    <property type="entry name" value="Kinase-like_dom_sf"/>
</dbReference>
<dbReference type="GO" id="GO:0004714">
    <property type="term" value="F:transmembrane receptor protein tyrosine kinase activity"/>
    <property type="evidence" value="ECO:0007669"/>
    <property type="project" value="InterPro"/>
</dbReference>
<dbReference type="AlphaFoldDB" id="K4BY48"/>
<dbReference type="eggNOG" id="KOG1187">
    <property type="taxonomic scope" value="Eukaryota"/>
</dbReference>
<proteinExistence type="inferred from homology"/>
<dbReference type="GO" id="GO:0004674">
    <property type="term" value="F:protein serine/threonine kinase activity"/>
    <property type="evidence" value="ECO:0007669"/>
    <property type="project" value="UniProtKB-KW"/>
</dbReference>
<feature type="domain" description="Protein kinase" evidence="8">
    <location>
        <begin position="39"/>
        <end position="286"/>
    </location>
</feature>
<dbReference type="Proteomes" id="UP000004994">
    <property type="component" value="Chromosome 5"/>
</dbReference>
<dbReference type="Gene3D" id="3.30.200.20">
    <property type="entry name" value="Phosphorylase Kinase, domain 1"/>
    <property type="match status" value="1"/>
</dbReference>
<dbReference type="FunFam" id="3.30.200.20:FF:000039">
    <property type="entry name" value="receptor-like protein kinase FERONIA"/>
    <property type="match status" value="1"/>
</dbReference>
<evidence type="ECO:0000256" key="6">
    <source>
        <dbReference type="PROSITE-ProRule" id="PRU10141"/>
    </source>
</evidence>
<evidence type="ECO:0000313" key="10">
    <source>
        <dbReference type="Proteomes" id="UP000004994"/>
    </source>
</evidence>
<dbReference type="PROSITE" id="PS50011">
    <property type="entry name" value="PROTEIN_KINASE_DOM"/>
    <property type="match status" value="1"/>
</dbReference>
<keyword evidence="3 6" id="KW-0547">Nucleotide-binding</keyword>
<dbReference type="InParanoid" id="K4BY48"/>
<dbReference type="GO" id="GO:0005524">
    <property type="term" value="F:ATP binding"/>
    <property type="evidence" value="ECO:0007669"/>
    <property type="project" value="UniProtKB-UniRule"/>
</dbReference>
<organism evidence="9">
    <name type="scientific">Solanum lycopersicum</name>
    <name type="common">Tomato</name>
    <name type="synonym">Lycopersicon esculentum</name>
    <dbReference type="NCBI Taxonomy" id="4081"/>
    <lineage>
        <taxon>Eukaryota</taxon>
        <taxon>Viridiplantae</taxon>
        <taxon>Streptophyta</taxon>
        <taxon>Embryophyta</taxon>
        <taxon>Tracheophyta</taxon>
        <taxon>Spermatophyta</taxon>
        <taxon>Magnoliopsida</taxon>
        <taxon>eudicotyledons</taxon>
        <taxon>Gunneridae</taxon>
        <taxon>Pentapetalae</taxon>
        <taxon>asterids</taxon>
        <taxon>lamiids</taxon>
        <taxon>Solanales</taxon>
        <taxon>Solanaceae</taxon>
        <taxon>Solanoideae</taxon>
        <taxon>Solaneae</taxon>
        <taxon>Solanum</taxon>
        <taxon>Solanum subgen. Lycopersicon</taxon>
    </lineage>
</organism>
<name>K4BY48_SOLLC</name>
<keyword evidence="2" id="KW-0808">Transferase</keyword>
<protein>
    <recommendedName>
        <fullName evidence="8">Protein kinase domain-containing protein</fullName>
    </recommendedName>
</protein>
<dbReference type="PANTHER" id="PTHR27003:SF433">
    <property type="entry name" value="PROTEIN KINASE DOMAIN-CONTAINING PROTEIN"/>
    <property type="match status" value="1"/>
</dbReference>
<dbReference type="GO" id="GO:0005886">
    <property type="term" value="C:plasma membrane"/>
    <property type="evidence" value="ECO:0000318"/>
    <property type="project" value="GO_Central"/>
</dbReference>
<dbReference type="GO" id="GO:0004672">
    <property type="term" value="F:protein kinase activity"/>
    <property type="evidence" value="ECO:0000318"/>
    <property type="project" value="GO_Central"/>
</dbReference>
<dbReference type="OMA" id="HIPAESC"/>
<dbReference type="PROSITE" id="PS00108">
    <property type="entry name" value="PROTEIN_KINASE_ST"/>
    <property type="match status" value="1"/>
</dbReference>
<evidence type="ECO:0000256" key="5">
    <source>
        <dbReference type="ARBA" id="ARBA00022840"/>
    </source>
</evidence>
<reference evidence="9" key="2">
    <citation type="submission" date="2015-06" db="UniProtKB">
        <authorList>
            <consortium name="EnsemblPlants"/>
        </authorList>
    </citation>
    <scope>IDENTIFICATION</scope>
    <source>
        <strain evidence="9">cv. Heinz 1706</strain>
    </source>
</reference>
<dbReference type="Pfam" id="PF00069">
    <property type="entry name" value="Pkinase"/>
    <property type="match status" value="1"/>
</dbReference>
<keyword evidence="1 7" id="KW-0723">Serine/threonine-protein kinase</keyword>
<dbReference type="InterPro" id="IPR008271">
    <property type="entry name" value="Ser/Thr_kinase_AS"/>
</dbReference>
<evidence type="ECO:0000313" key="9">
    <source>
        <dbReference type="EnsemblPlants" id="Solyc05g013270.1.1"/>
    </source>
</evidence>
<dbReference type="PROSITE" id="PS00107">
    <property type="entry name" value="PROTEIN_KINASE_ATP"/>
    <property type="match status" value="1"/>
</dbReference>
<keyword evidence="10" id="KW-1185">Reference proteome</keyword>
<dbReference type="HOGENOM" id="CLU_000288_21_4_1"/>
<keyword evidence="4" id="KW-0418">Kinase</keyword>
<comment type="similarity">
    <text evidence="7">Belongs to the protein kinase superfamily.</text>
</comment>
<dbReference type="Gene3D" id="1.10.510.10">
    <property type="entry name" value="Transferase(Phosphotransferase) domain 1"/>
    <property type="match status" value="1"/>
</dbReference>
<accession>K4BY48</accession>
<dbReference type="SMART" id="SM00220">
    <property type="entry name" value="S_TKc"/>
    <property type="match status" value="1"/>
</dbReference>
<dbReference type="PANTHER" id="PTHR27003">
    <property type="entry name" value="OS07G0166700 PROTEIN"/>
    <property type="match status" value="1"/>
</dbReference>
<keyword evidence="5 6" id="KW-0067">ATP-binding</keyword>
<dbReference type="PhylomeDB" id="K4BY48"/>
<feature type="binding site" evidence="6">
    <location>
        <position position="67"/>
    </location>
    <ligand>
        <name>ATP</name>
        <dbReference type="ChEBI" id="CHEBI:30616"/>
    </ligand>
</feature>
<dbReference type="SUPFAM" id="SSF56112">
    <property type="entry name" value="Protein kinase-like (PK-like)"/>
    <property type="match status" value="1"/>
</dbReference>
<evidence type="ECO:0000256" key="3">
    <source>
        <dbReference type="ARBA" id="ARBA00022741"/>
    </source>
</evidence>
<dbReference type="Gramene" id="Solyc05g013270.1.1">
    <property type="protein sequence ID" value="Solyc05g013270.1.1"/>
    <property type="gene ID" value="Solyc05g013270.1"/>
</dbReference>